<dbReference type="Proteomes" id="UP000452293">
    <property type="component" value="Unassembled WGS sequence"/>
</dbReference>
<organism evidence="1 2">
    <name type="scientific">Blautia massiliensis</name>
    <name type="common">ex Durand et al. 2017</name>
    <dbReference type="NCBI Taxonomy" id="1737424"/>
    <lineage>
        <taxon>Bacteria</taxon>
        <taxon>Bacillati</taxon>
        <taxon>Bacillota</taxon>
        <taxon>Clostridia</taxon>
        <taxon>Lachnospirales</taxon>
        <taxon>Lachnospiraceae</taxon>
        <taxon>Blautia</taxon>
    </lineage>
</organism>
<protein>
    <submittedName>
        <fullName evidence="1">Uncharacterized protein</fullName>
    </submittedName>
</protein>
<dbReference type="RefSeq" id="WP_129975416.1">
    <property type="nucleotide sequence ID" value="NZ_WWVV01000020.1"/>
</dbReference>
<evidence type="ECO:0000313" key="1">
    <source>
        <dbReference type="EMBL" id="MZL78033.1"/>
    </source>
</evidence>
<name>A0ABW9X6N7_9FIRM</name>
<comment type="caution">
    <text evidence="1">The sequence shown here is derived from an EMBL/GenBank/DDBJ whole genome shotgun (WGS) entry which is preliminary data.</text>
</comment>
<evidence type="ECO:0000313" key="2">
    <source>
        <dbReference type="Proteomes" id="UP000452293"/>
    </source>
</evidence>
<dbReference type="EMBL" id="WWVW01000021">
    <property type="protein sequence ID" value="MZL78033.1"/>
    <property type="molecule type" value="Genomic_DNA"/>
</dbReference>
<keyword evidence="2" id="KW-1185">Reference proteome</keyword>
<gene>
    <name evidence="1" type="ORF">GT718_11805</name>
</gene>
<reference evidence="1 2" key="1">
    <citation type="journal article" date="2019" name="Nat. Med.">
        <title>A library of human gut bacterial isolates paired with longitudinal multiomics data enables mechanistic microbiome research.</title>
        <authorList>
            <person name="Poyet M."/>
            <person name="Groussin M."/>
            <person name="Gibbons S.M."/>
            <person name="Avila-Pacheco J."/>
            <person name="Jiang X."/>
            <person name="Kearney S.M."/>
            <person name="Perrotta A.R."/>
            <person name="Berdy B."/>
            <person name="Zhao S."/>
            <person name="Lieberman T.D."/>
            <person name="Swanson P.K."/>
            <person name="Smith M."/>
            <person name="Roesemann S."/>
            <person name="Alexander J.E."/>
            <person name="Rich S.A."/>
            <person name="Livny J."/>
            <person name="Vlamakis H."/>
            <person name="Clish C."/>
            <person name="Bullock K."/>
            <person name="Deik A."/>
            <person name="Scott J."/>
            <person name="Pierce K.A."/>
            <person name="Xavier R.J."/>
            <person name="Alm E.J."/>
        </authorList>
    </citation>
    <scope>NUCLEOTIDE SEQUENCE [LARGE SCALE GENOMIC DNA]</scope>
    <source>
        <strain evidence="1 2">BIOML-A1</strain>
    </source>
</reference>
<proteinExistence type="predicted"/>
<accession>A0ABW9X6N7</accession>
<sequence>MSEKIIGIRKPTQKQTITAIKSGDFSEVEKIEDTARQEAAKVFLAVASGSVPLIWYDLPPVRCQSGVVSVMRYALHRSTKKDGFLQLSCMELKNEQTIPTSDRQYNTTDGGFSEFFRDLPRSIDVNFLEQ</sequence>